<feature type="transmembrane region" description="Helical" evidence="1">
    <location>
        <begin position="326"/>
        <end position="348"/>
    </location>
</feature>
<evidence type="ECO:0000256" key="1">
    <source>
        <dbReference type="SAM" id="Phobius"/>
    </source>
</evidence>
<feature type="transmembrane region" description="Helical" evidence="1">
    <location>
        <begin position="355"/>
        <end position="372"/>
    </location>
</feature>
<name>A0A9E8MK11_9MICO</name>
<dbReference type="EMBL" id="CP113089">
    <property type="protein sequence ID" value="WAB80492.1"/>
    <property type="molecule type" value="Genomic_DNA"/>
</dbReference>
<accession>A0A9E8MK11</accession>
<keyword evidence="1" id="KW-1133">Transmembrane helix</keyword>
<gene>
    <name evidence="2" type="ORF">OVN18_07875</name>
</gene>
<feature type="transmembrane region" description="Helical" evidence="1">
    <location>
        <begin position="233"/>
        <end position="252"/>
    </location>
</feature>
<reference evidence="2" key="1">
    <citation type="submission" date="2022-11" db="EMBL/GenBank/DDBJ databases">
        <title>Description of Microcella daejonensis nov. sp, isolated from riverside soil.</title>
        <authorList>
            <person name="Molina K.M."/>
            <person name="Kim S.B."/>
        </authorList>
    </citation>
    <scope>NUCLEOTIDE SEQUENCE</scope>
    <source>
        <strain evidence="2">MMS21-STM12</strain>
    </source>
</reference>
<feature type="transmembrane region" description="Helical" evidence="1">
    <location>
        <begin position="384"/>
        <end position="405"/>
    </location>
</feature>
<organism evidence="2 3">
    <name type="scientific">Microcella daejeonensis</name>
    <dbReference type="NCBI Taxonomy" id="2994971"/>
    <lineage>
        <taxon>Bacteria</taxon>
        <taxon>Bacillati</taxon>
        <taxon>Actinomycetota</taxon>
        <taxon>Actinomycetes</taxon>
        <taxon>Micrococcales</taxon>
        <taxon>Microbacteriaceae</taxon>
        <taxon>Microcella</taxon>
    </lineage>
</organism>
<keyword evidence="1" id="KW-0812">Transmembrane</keyword>
<feature type="transmembrane region" description="Helical" evidence="1">
    <location>
        <begin position="283"/>
        <end position="306"/>
    </location>
</feature>
<feature type="transmembrane region" description="Helical" evidence="1">
    <location>
        <begin position="114"/>
        <end position="133"/>
    </location>
</feature>
<dbReference type="RefSeq" id="WP_267780157.1">
    <property type="nucleotide sequence ID" value="NZ_CP113089.1"/>
</dbReference>
<feature type="transmembrane region" description="Helical" evidence="1">
    <location>
        <begin position="208"/>
        <end position="226"/>
    </location>
</feature>
<dbReference type="KEGG" id="mdb:OVN18_07875"/>
<proteinExistence type="predicted"/>
<feature type="transmembrane region" description="Helical" evidence="1">
    <location>
        <begin position="86"/>
        <end position="107"/>
    </location>
</feature>
<keyword evidence="1" id="KW-0472">Membrane</keyword>
<evidence type="ECO:0000313" key="3">
    <source>
        <dbReference type="Proteomes" id="UP001164706"/>
    </source>
</evidence>
<sequence>MVFAILAAAIHTVLQSWTILSTGMGSLRVWFAHDQLGYLGMVSNVADGRINALEPDTETGSNTYPRAYYTAVGLVARALDLHPVQAWNGTALVLQFAMVVVLGIAMAVISRRTWMALIAPAPFLVGNFAWVFFPGDWSIPLQSHAVLWGPFLALFSLNAEAAGLCIAVIALAALALVWLRPASPRARWITSAVSAAAIGGLANFQTYSFLAAIYTIGGILAATEIYRRRSMPLLVASALATVLVFALGPAVSDAAGQLPTLMFGLLPFVPGLLAMTASTRGRLGIFGIIAVLFALPQIAITVFGVLSGDPFLTFRTASNVDLGILFWRTIVASGVAAVGLLAIGVYGLWRKQSPLVGAGAGLAFTMILVSVNDVWGANAEPYRLWINTYLITLVAIALGLALMLRRVARRIPPRPAADGLRTHRRAVAALAATTLIAAVATAPDFWSYATDERLAGVWNPNTERERAQADLAAEAQDLEDELIAVDPCVDPRTTKVSSSARIAYYHLGMAWPEEYEAVAAIVQSRLSGQFDFEAAEQSGTGWILTDSSCVHDWAAEYADRLELVDTRDYVLEAEDLSDSLLADEGTVSLYRIRD</sequence>
<evidence type="ECO:0000313" key="2">
    <source>
        <dbReference type="EMBL" id="WAB80492.1"/>
    </source>
</evidence>
<feature type="transmembrane region" description="Helical" evidence="1">
    <location>
        <begin position="153"/>
        <end position="179"/>
    </location>
</feature>
<dbReference type="AlphaFoldDB" id="A0A9E8MK11"/>
<feature type="transmembrane region" description="Helical" evidence="1">
    <location>
        <begin position="186"/>
        <end position="202"/>
    </location>
</feature>
<protein>
    <submittedName>
        <fullName evidence="2">Uncharacterized protein</fullName>
    </submittedName>
</protein>
<keyword evidence="3" id="KW-1185">Reference proteome</keyword>
<dbReference type="Proteomes" id="UP001164706">
    <property type="component" value="Chromosome"/>
</dbReference>
<feature type="transmembrane region" description="Helical" evidence="1">
    <location>
        <begin position="258"/>
        <end position="276"/>
    </location>
</feature>
<feature type="transmembrane region" description="Helical" evidence="1">
    <location>
        <begin position="426"/>
        <end position="446"/>
    </location>
</feature>